<feature type="coiled-coil region" evidence="1">
    <location>
        <begin position="205"/>
        <end position="262"/>
    </location>
</feature>
<dbReference type="RefSeq" id="WP_209512602.1">
    <property type="nucleotide sequence ID" value="NZ_JAGGKS010000008.1"/>
</dbReference>
<evidence type="ECO:0000256" key="1">
    <source>
        <dbReference type="SAM" id="Coils"/>
    </source>
</evidence>
<protein>
    <submittedName>
        <fullName evidence="3">Uncharacterized protein YydD (DUF2326 family)</fullName>
    </submittedName>
</protein>
<dbReference type="EMBL" id="JAGGKS010000008">
    <property type="protein sequence ID" value="MBP1926885.1"/>
    <property type="molecule type" value="Genomic_DNA"/>
</dbReference>
<evidence type="ECO:0000259" key="2">
    <source>
        <dbReference type="Pfam" id="PF10088"/>
    </source>
</evidence>
<name>A0ABS4GGR7_9FIRM</name>
<dbReference type="Proteomes" id="UP001519342">
    <property type="component" value="Unassembled WGS sequence"/>
</dbReference>
<gene>
    <name evidence="3" type="ORF">J2Z76_002755</name>
</gene>
<reference evidence="3 4" key="1">
    <citation type="submission" date="2021-03" db="EMBL/GenBank/DDBJ databases">
        <title>Genomic Encyclopedia of Type Strains, Phase IV (KMG-IV): sequencing the most valuable type-strain genomes for metagenomic binning, comparative biology and taxonomic classification.</title>
        <authorList>
            <person name="Goeker M."/>
        </authorList>
    </citation>
    <scope>NUCLEOTIDE SEQUENCE [LARGE SCALE GENOMIC DNA]</scope>
    <source>
        <strain evidence="3 4">DSM 24004</strain>
    </source>
</reference>
<dbReference type="InterPro" id="IPR018760">
    <property type="entry name" value="DUF2326"/>
</dbReference>
<dbReference type="Pfam" id="PF10088">
    <property type="entry name" value="DUF2326"/>
    <property type="match status" value="1"/>
</dbReference>
<accession>A0ABS4GGR7</accession>
<sequence>MKLIKLYSNMPTFKDIKFNENGLTIIYAERTKSDRQSTVNGTGKTLSIELVDFCLGADFNPKFKLLKGWKFYLDFKVNNKLYTICRNTEQEKIVYLNDEPKELNKYRKFLYDISTNYQPKIKGITFRNIICKFLKFKKNQYDDAICTTKREDQDKALKRDSLLLGLDYELCEKKISDKEKINKKSNAIREIKKNEVIKQYFDKNDKKLDLKIQNIKAEIEDLKNKLSTFKISEDYTRIENTYNSLKNNKSDLQDNLYLYEKRLSSILESLKINPDIDSANVINFYEQMKIEVPEMIRQKVENVSSFHDTLLKNRQLRLSENKDRIEKSLESIRNKLSELDNKIDEYYNILSTTTSFSEYDSIQERLRQKQDELYKLSSSKSIIDDANNEITELESQMAIDNVETDKYLKDKKDYTDNISSVYMKYAKSIYQNSISGLSIKNNKGNNKNRFEIEPSIQSDTSGGIGLVKIYLYDLLLLTLQNNHNIKFIFNDQHIFSETDPRQIISLLKLLKKINEKNDFQFIFTINNSLYNGILAEFDKEDVQDILIYDYLESSIVQRLNDTGDNGKLLGMTIDLKVKEE</sequence>
<evidence type="ECO:0000313" key="4">
    <source>
        <dbReference type="Proteomes" id="UP001519342"/>
    </source>
</evidence>
<evidence type="ECO:0000313" key="3">
    <source>
        <dbReference type="EMBL" id="MBP1926885.1"/>
    </source>
</evidence>
<organism evidence="3 4">
    <name type="scientific">Sedimentibacter acidaminivorans</name>
    <dbReference type="NCBI Taxonomy" id="913099"/>
    <lineage>
        <taxon>Bacteria</taxon>
        <taxon>Bacillati</taxon>
        <taxon>Bacillota</taxon>
        <taxon>Tissierellia</taxon>
        <taxon>Sedimentibacter</taxon>
    </lineage>
</organism>
<proteinExistence type="predicted"/>
<feature type="domain" description="DUF2326" evidence="2">
    <location>
        <begin position="426"/>
        <end position="572"/>
    </location>
</feature>
<comment type="caution">
    <text evidence="3">The sequence shown here is derived from an EMBL/GenBank/DDBJ whole genome shotgun (WGS) entry which is preliminary data.</text>
</comment>
<feature type="coiled-coil region" evidence="1">
    <location>
        <begin position="376"/>
        <end position="403"/>
    </location>
</feature>
<feature type="coiled-coil region" evidence="1">
    <location>
        <begin position="315"/>
        <end position="349"/>
    </location>
</feature>
<keyword evidence="1" id="KW-0175">Coiled coil</keyword>
<keyword evidence="4" id="KW-1185">Reference proteome</keyword>